<evidence type="ECO:0000256" key="1">
    <source>
        <dbReference type="SAM" id="Phobius"/>
    </source>
</evidence>
<organism evidence="2">
    <name type="scientific">Anguilla anguilla</name>
    <name type="common">European freshwater eel</name>
    <name type="synonym">Muraena anguilla</name>
    <dbReference type="NCBI Taxonomy" id="7936"/>
    <lineage>
        <taxon>Eukaryota</taxon>
        <taxon>Metazoa</taxon>
        <taxon>Chordata</taxon>
        <taxon>Craniata</taxon>
        <taxon>Vertebrata</taxon>
        <taxon>Euteleostomi</taxon>
        <taxon>Actinopterygii</taxon>
        <taxon>Neopterygii</taxon>
        <taxon>Teleostei</taxon>
        <taxon>Anguilliformes</taxon>
        <taxon>Anguillidae</taxon>
        <taxon>Anguilla</taxon>
    </lineage>
</organism>
<proteinExistence type="predicted"/>
<dbReference type="AlphaFoldDB" id="A0A0E9WWM3"/>
<evidence type="ECO:0000313" key="2">
    <source>
        <dbReference type="EMBL" id="JAH94641.1"/>
    </source>
</evidence>
<reference evidence="2" key="2">
    <citation type="journal article" date="2015" name="Fish Shellfish Immunol.">
        <title>Early steps in the European eel (Anguilla anguilla)-Vibrio vulnificus interaction in the gills: Role of the RtxA13 toxin.</title>
        <authorList>
            <person name="Callol A."/>
            <person name="Pajuelo D."/>
            <person name="Ebbesson L."/>
            <person name="Teles M."/>
            <person name="MacKenzie S."/>
            <person name="Amaro C."/>
        </authorList>
    </citation>
    <scope>NUCLEOTIDE SEQUENCE</scope>
</reference>
<name>A0A0E9WWM3_ANGAN</name>
<reference evidence="2" key="1">
    <citation type="submission" date="2014-11" db="EMBL/GenBank/DDBJ databases">
        <authorList>
            <person name="Amaro Gonzalez C."/>
        </authorList>
    </citation>
    <scope>NUCLEOTIDE SEQUENCE</scope>
</reference>
<protein>
    <submittedName>
        <fullName evidence="2">Uncharacterized protein</fullName>
    </submittedName>
</protein>
<accession>A0A0E9WWM3</accession>
<keyword evidence="1" id="KW-1133">Transmembrane helix</keyword>
<keyword evidence="1" id="KW-0472">Membrane</keyword>
<sequence>MVAYILVVTWEPLLVITGKPMWVVVMPLYCNVMYGALISPVNQLNLALWMHITVLSVSVSSGTLL</sequence>
<keyword evidence="1" id="KW-0812">Transmembrane</keyword>
<feature type="transmembrane region" description="Helical" evidence="1">
    <location>
        <begin position="20"/>
        <end position="39"/>
    </location>
</feature>
<dbReference type="EMBL" id="GBXM01013936">
    <property type="protein sequence ID" value="JAH94641.1"/>
    <property type="molecule type" value="Transcribed_RNA"/>
</dbReference>